<dbReference type="InterPro" id="IPR011333">
    <property type="entry name" value="SKP1/BTB/POZ_sf"/>
</dbReference>
<dbReference type="AlphaFoldDB" id="A0A8R1J106"/>
<feature type="domain" description="BTB" evidence="1">
    <location>
        <begin position="152"/>
        <end position="214"/>
    </location>
</feature>
<dbReference type="InterPro" id="IPR000210">
    <property type="entry name" value="BTB/POZ_dom"/>
</dbReference>
<dbReference type="Pfam" id="PF00651">
    <property type="entry name" value="BTB"/>
    <property type="match status" value="1"/>
</dbReference>
<dbReference type="PANTHER" id="PTHR47022">
    <property type="entry name" value="BTB AND MATH DOMAIN-CONTAINING PROTEIN 36-RELATED"/>
    <property type="match status" value="1"/>
</dbReference>
<dbReference type="Gene3D" id="2.60.210.10">
    <property type="entry name" value="Apoptosis, Tumor Necrosis Factor Receptor Associated Protein 2, Chain A"/>
    <property type="match status" value="1"/>
</dbReference>
<dbReference type="PROSITE" id="PS50097">
    <property type="entry name" value="BTB"/>
    <property type="match status" value="1"/>
</dbReference>
<dbReference type="SUPFAM" id="SSF54695">
    <property type="entry name" value="POZ domain"/>
    <property type="match status" value="1"/>
</dbReference>
<evidence type="ECO:0000313" key="2">
    <source>
        <dbReference type="EnsemblMetazoa" id="CJA42437.1"/>
    </source>
</evidence>
<dbReference type="SMART" id="SM00225">
    <property type="entry name" value="BTB"/>
    <property type="match status" value="1"/>
</dbReference>
<evidence type="ECO:0000259" key="1">
    <source>
        <dbReference type="PROSITE" id="PS50097"/>
    </source>
</evidence>
<dbReference type="Gene3D" id="3.30.710.10">
    <property type="entry name" value="Potassium Channel Kv1.1, Chain A"/>
    <property type="match status" value="1"/>
</dbReference>
<accession>A0A8R1J106</accession>
<reference evidence="3" key="1">
    <citation type="submission" date="2010-08" db="EMBL/GenBank/DDBJ databases">
        <authorList>
            <consortium name="Caenorhabditis japonica Sequencing Consortium"/>
            <person name="Wilson R.K."/>
        </authorList>
    </citation>
    <scope>NUCLEOTIDE SEQUENCE [LARGE SCALE GENOMIC DNA]</scope>
    <source>
        <strain evidence="3">DF5081</strain>
    </source>
</reference>
<name>A0A8R1J106_CAEJA</name>
<dbReference type="InterPro" id="IPR008974">
    <property type="entry name" value="TRAF-like"/>
</dbReference>
<proteinExistence type="predicted"/>
<dbReference type="CDD" id="cd18186">
    <property type="entry name" value="BTB_POZ_ZBTB_KLHL-like"/>
    <property type="match status" value="1"/>
</dbReference>
<keyword evidence="3" id="KW-1185">Reference proteome</keyword>
<sequence length="316" mass="36622">MPFKKVSKVFLIRTNSLTEEHRTYRADNVTWTLDASLSPPSQFLALKLTCNRKNPSPIWKCSASICISLFKCTPGHMKEEKVMQIDEHDFKATANCVRWDKLKRISELMLPENQYLEKGQISLLLEITVSKMSGIQQKETRFNFRKPCEDIFDAMLMVEGKPVHVGRQFLSTHSQFFADLFRQNRETVHQIDAVYNEFIDFLDLIYPTDKNIKREKVAHLLKLAHRFGVTRIMSRCENFAIQDGYMEVTDKFLLAEKYQLSKLQCQVLRGLKTSEEVRLISKHPLFNELGDATKTAIFARMIAIMDNQCAEKSEPG</sequence>
<evidence type="ECO:0000313" key="3">
    <source>
        <dbReference type="Proteomes" id="UP000005237"/>
    </source>
</evidence>
<dbReference type="EnsemblMetazoa" id="CJA42437.1">
    <property type="protein sequence ID" value="CJA42437.1"/>
    <property type="gene ID" value="WBGene00218285"/>
</dbReference>
<dbReference type="OMA" id="RCENFAI"/>
<protein>
    <submittedName>
        <fullName evidence="2">BTB domain-containing protein</fullName>
    </submittedName>
</protein>
<dbReference type="Proteomes" id="UP000005237">
    <property type="component" value="Unassembled WGS sequence"/>
</dbReference>
<reference evidence="2" key="2">
    <citation type="submission" date="2022-06" db="UniProtKB">
        <authorList>
            <consortium name="EnsemblMetazoa"/>
        </authorList>
    </citation>
    <scope>IDENTIFICATION</scope>
    <source>
        <strain evidence="2">DF5081</strain>
    </source>
</reference>
<dbReference type="PANTHER" id="PTHR47022:SF1">
    <property type="entry name" value="BTB AND MATH DOMAIN-CONTAINING PROTEIN 36-RELATED"/>
    <property type="match status" value="1"/>
</dbReference>
<organism evidence="2 3">
    <name type="scientific">Caenorhabditis japonica</name>
    <dbReference type="NCBI Taxonomy" id="281687"/>
    <lineage>
        <taxon>Eukaryota</taxon>
        <taxon>Metazoa</taxon>
        <taxon>Ecdysozoa</taxon>
        <taxon>Nematoda</taxon>
        <taxon>Chromadorea</taxon>
        <taxon>Rhabditida</taxon>
        <taxon>Rhabditina</taxon>
        <taxon>Rhabditomorpha</taxon>
        <taxon>Rhabditoidea</taxon>
        <taxon>Rhabditidae</taxon>
        <taxon>Peloderinae</taxon>
        <taxon>Caenorhabditis</taxon>
    </lineage>
</organism>